<evidence type="ECO:0000256" key="3">
    <source>
        <dbReference type="ARBA" id="ARBA00022617"/>
    </source>
</evidence>
<comment type="caution">
    <text evidence="10">The sequence shown here is derived from an EMBL/GenBank/DDBJ whole genome shotgun (WGS) entry which is preliminary data.</text>
</comment>
<comment type="cofactor">
    <cofactor evidence="1 8">
        <name>heme</name>
        <dbReference type="ChEBI" id="CHEBI:30413"/>
    </cofactor>
</comment>
<dbReference type="GO" id="GO:0020037">
    <property type="term" value="F:heme binding"/>
    <property type="evidence" value="ECO:0007669"/>
    <property type="project" value="InterPro"/>
</dbReference>
<accession>A0A834X8B7</accession>
<dbReference type="CDD" id="cd11064">
    <property type="entry name" value="CYP86A"/>
    <property type="match status" value="1"/>
</dbReference>
<dbReference type="Gene3D" id="1.10.630.10">
    <property type="entry name" value="Cytochrome P450"/>
    <property type="match status" value="1"/>
</dbReference>
<reference evidence="10" key="1">
    <citation type="submission" date="2020-09" db="EMBL/GenBank/DDBJ databases">
        <title>Genome-Enabled Discovery of Anthraquinone Biosynthesis in Senna tora.</title>
        <authorList>
            <person name="Kang S.-H."/>
            <person name="Pandey R.P."/>
            <person name="Lee C.-M."/>
            <person name="Sim J.-S."/>
            <person name="Jeong J.-T."/>
            <person name="Choi B.-S."/>
            <person name="Jung M."/>
            <person name="Ginzburg D."/>
            <person name="Zhao K."/>
            <person name="Won S.Y."/>
            <person name="Oh T.-J."/>
            <person name="Yu Y."/>
            <person name="Kim N.-H."/>
            <person name="Lee O.R."/>
            <person name="Lee T.-H."/>
            <person name="Bashyal P."/>
            <person name="Kim T.-S."/>
            <person name="Lee W.-H."/>
            <person name="Kawkins C."/>
            <person name="Kim C.-K."/>
            <person name="Kim J.S."/>
            <person name="Ahn B.O."/>
            <person name="Rhee S.Y."/>
            <person name="Sohng J.K."/>
        </authorList>
    </citation>
    <scope>NUCLEOTIDE SEQUENCE</scope>
    <source>
        <tissue evidence="10">Leaf</tissue>
    </source>
</reference>
<dbReference type="InterPro" id="IPR036396">
    <property type="entry name" value="Cyt_P450_sf"/>
</dbReference>
<keyword evidence="3 8" id="KW-0349">Heme</keyword>
<comment type="similarity">
    <text evidence="2 9">Belongs to the cytochrome P450 family.</text>
</comment>
<keyword evidence="11" id="KW-1185">Reference proteome</keyword>
<protein>
    <submittedName>
        <fullName evidence="10">Alkane hydroxylase MAH1-like</fullName>
    </submittedName>
</protein>
<dbReference type="SUPFAM" id="SSF48264">
    <property type="entry name" value="Cytochrome P450"/>
    <property type="match status" value="1"/>
</dbReference>
<gene>
    <name evidence="10" type="ORF">G2W53_002544</name>
</gene>
<keyword evidence="6 8" id="KW-0408">Iron</keyword>
<dbReference type="OrthoDB" id="1470350at2759"/>
<dbReference type="PRINTS" id="PR00463">
    <property type="entry name" value="EP450I"/>
</dbReference>
<dbReference type="GO" id="GO:0005506">
    <property type="term" value="F:iron ion binding"/>
    <property type="evidence" value="ECO:0007669"/>
    <property type="project" value="InterPro"/>
</dbReference>
<dbReference type="EMBL" id="JAAIUW010000002">
    <property type="protein sequence ID" value="KAF7840246.1"/>
    <property type="molecule type" value="Genomic_DNA"/>
</dbReference>
<evidence type="ECO:0000256" key="9">
    <source>
        <dbReference type="RuleBase" id="RU000461"/>
    </source>
</evidence>
<evidence type="ECO:0000313" key="11">
    <source>
        <dbReference type="Proteomes" id="UP000634136"/>
    </source>
</evidence>
<dbReference type="GO" id="GO:0004497">
    <property type="term" value="F:monooxygenase activity"/>
    <property type="evidence" value="ECO:0007669"/>
    <property type="project" value="UniProtKB-KW"/>
</dbReference>
<evidence type="ECO:0000256" key="2">
    <source>
        <dbReference type="ARBA" id="ARBA00010617"/>
    </source>
</evidence>
<dbReference type="PROSITE" id="PS00086">
    <property type="entry name" value="CYTOCHROME_P450"/>
    <property type="match status" value="1"/>
</dbReference>
<evidence type="ECO:0000313" key="10">
    <source>
        <dbReference type="EMBL" id="KAF7840246.1"/>
    </source>
</evidence>
<proteinExistence type="inferred from homology"/>
<evidence type="ECO:0000256" key="5">
    <source>
        <dbReference type="ARBA" id="ARBA00023002"/>
    </source>
</evidence>
<dbReference type="AlphaFoldDB" id="A0A834X8B7"/>
<dbReference type="InterPro" id="IPR017972">
    <property type="entry name" value="Cyt_P450_CS"/>
</dbReference>
<evidence type="ECO:0000256" key="1">
    <source>
        <dbReference type="ARBA" id="ARBA00001971"/>
    </source>
</evidence>
<organism evidence="10 11">
    <name type="scientific">Senna tora</name>
    <dbReference type="NCBI Taxonomy" id="362788"/>
    <lineage>
        <taxon>Eukaryota</taxon>
        <taxon>Viridiplantae</taxon>
        <taxon>Streptophyta</taxon>
        <taxon>Embryophyta</taxon>
        <taxon>Tracheophyta</taxon>
        <taxon>Spermatophyta</taxon>
        <taxon>Magnoliopsida</taxon>
        <taxon>eudicotyledons</taxon>
        <taxon>Gunneridae</taxon>
        <taxon>Pentapetalae</taxon>
        <taxon>rosids</taxon>
        <taxon>fabids</taxon>
        <taxon>Fabales</taxon>
        <taxon>Fabaceae</taxon>
        <taxon>Caesalpinioideae</taxon>
        <taxon>Cassia clade</taxon>
        <taxon>Senna</taxon>
    </lineage>
</organism>
<dbReference type="InterPro" id="IPR001128">
    <property type="entry name" value="Cyt_P450"/>
</dbReference>
<evidence type="ECO:0000256" key="4">
    <source>
        <dbReference type="ARBA" id="ARBA00022723"/>
    </source>
</evidence>
<keyword evidence="7 9" id="KW-0503">Monooxygenase</keyword>
<sequence>MLPPLLSNLYHIHDFVHQALKQQAGTGNFKGPWFTNLNYLITCDPINIQYIMTKKFRNYEKGHGFRERFDVFGDGILAADSETWKYSRTILHPLFQKKSFELFFEKLVHNKMQTCLLPLLDHVQTQGMEVDLQDVFQRFNFDYSCSLIFGYDPQSLAIHFPKVTCAKAFTEAEEFLLYRHVMPQSLWKLQRWLQVGAEKKLTAACKTFDEFVYERITSKREELSKFNINETEQDLLATLMKQEEQVDDKFLRDTAFNLLAAGRETITAAFTWLFWLVATHPSVEAKMLQEIKKQIVEKGLNASKLGVKEVKNLVYLHAAICEALRLYPPVPLNWKQAMKCDILPSGHEVKVNTVILLSFYSVGRLEEIWGEDCSEFKPERWISETGCIVNVASHEFPSFNTGPRACLGKNLSMAIMKIVTSAIMWNYDIRVVEDHPISPSFSLVLMMKHGLKRPYSILEDKMKASEMLVCSVVP</sequence>
<dbReference type="Proteomes" id="UP000634136">
    <property type="component" value="Unassembled WGS sequence"/>
</dbReference>
<keyword evidence="5 9" id="KW-0560">Oxidoreductase</keyword>
<evidence type="ECO:0000256" key="7">
    <source>
        <dbReference type="ARBA" id="ARBA00023033"/>
    </source>
</evidence>
<dbReference type="InterPro" id="IPR002401">
    <property type="entry name" value="Cyt_P450_E_grp-I"/>
</dbReference>
<dbReference type="PRINTS" id="PR00385">
    <property type="entry name" value="P450"/>
</dbReference>
<evidence type="ECO:0000256" key="6">
    <source>
        <dbReference type="ARBA" id="ARBA00023004"/>
    </source>
</evidence>
<dbReference type="PANTHER" id="PTHR24296">
    <property type="entry name" value="CYTOCHROME P450"/>
    <property type="match status" value="1"/>
</dbReference>
<dbReference type="Pfam" id="PF00067">
    <property type="entry name" value="p450"/>
    <property type="match status" value="1"/>
</dbReference>
<keyword evidence="4 8" id="KW-0479">Metal-binding</keyword>
<name>A0A834X8B7_9FABA</name>
<feature type="binding site" description="axial binding residue" evidence="8">
    <location>
        <position position="406"/>
    </location>
    <ligand>
        <name>heme</name>
        <dbReference type="ChEBI" id="CHEBI:30413"/>
    </ligand>
    <ligandPart>
        <name>Fe</name>
        <dbReference type="ChEBI" id="CHEBI:18248"/>
    </ligandPart>
</feature>
<dbReference type="GO" id="GO:0016705">
    <property type="term" value="F:oxidoreductase activity, acting on paired donors, with incorporation or reduction of molecular oxygen"/>
    <property type="evidence" value="ECO:0007669"/>
    <property type="project" value="InterPro"/>
</dbReference>
<dbReference type="GO" id="GO:0006629">
    <property type="term" value="P:lipid metabolic process"/>
    <property type="evidence" value="ECO:0007669"/>
    <property type="project" value="UniProtKB-ARBA"/>
</dbReference>
<evidence type="ECO:0000256" key="8">
    <source>
        <dbReference type="PIRSR" id="PIRSR602401-1"/>
    </source>
</evidence>